<reference evidence="7" key="1">
    <citation type="submission" date="2023-03" db="EMBL/GenBank/DDBJ databases">
        <title>Massive genome expansion in bonnet fungi (Mycena s.s.) driven by repeated elements and novel gene families across ecological guilds.</title>
        <authorList>
            <consortium name="Lawrence Berkeley National Laboratory"/>
            <person name="Harder C.B."/>
            <person name="Miyauchi S."/>
            <person name="Viragh M."/>
            <person name="Kuo A."/>
            <person name="Thoen E."/>
            <person name="Andreopoulos B."/>
            <person name="Lu D."/>
            <person name="Skrede I."/>
            <person name="Drula E."/>
            <person name="Henrissat B."/>
            <person name="Morin E."/>
            <person name="Kohler A."/>
            <person name="Barry K."/>
            <person name="LaButti K."/>
            <person name="Morin E."/>
            <person name="Salamov A."/>
            <person name="Lipzen A."/>
            <person name="Mereny Z."/>
            <person name="Hegedus B."/>
            <person name="Baldrian P."/>
            <person name="Stursova M."/>
            <person name="Weitz H."/>
            <person name="Taylor A."/>
            <person name="Grigoriev I.V."/>
            <person name="Nagy L.G."/>
            <person name="Martin F."/>
            <person name="Kauserud H."/>
        </authorList>
    </citation>
    <scope>NUCLEOTIDE SEQUENCE</scope>
    <source>
        <strain evidence="7">9144</strain>
    </source>
</reference>
<evidence type="ECO:0000313" key="7">
    <source>
        <dbReference type="EMBL" id="KAJ7208309.1"/>
    </source>
</evidence>
<keyword evidence="4" id="KW-0804">Transcription</keyword>
<keyword evidence="2" id="KW-0805">Transcription regulation</keyword>
<evidence type="ECO:0000256" key="5">
    <source>
        <dbReference type="SAM" id="MobiDB-lite"/>
    </source>
</evidence>
<dbReference type="GO" id="GO:0016602">
    <property type="term" value="C:CCAAT-binding factor complex"/>
    <property type="evidence" value="ECO:0007669"/>
    <property type="project" value="InterPro"/>
</dbReference>
<comment type="caution">
    <text evidence="7">The sequence shown here is derived from an EMBL/GenBank/DDBJ whole genome shotgun (WGS) entry which is preliminary data.</text>
</comment>
<proteinExistence type="inferred from homology"/>
<dbReference type="AlphaFoldDB" id="A0AAD6VBP5"/>
<evidence type="ECO:0000313" key="8">
    <source>
        <dbReference type="Proteomes" id="UP001219525"/>
    </source>
</evidence>
<dbReference type="CDD" id="cd22907">
    <property type="entry name" value="HFD_NFYB"/>
    <property type="match status" value="1"/>
</dbReference>
<evidence type="ECO:0000259" key="6">
    <source>
        <dbReference type="Pfam" id="PF00808"/>
    </source>
</evidence>
<protein>
    <submittedName>
        <fullName evidence="7">Histone-fold-containing protein</fullName>
    </submittedName>
</protein>
<feature type="domain" description="Transcription factor CBF/NF-Y/archaeal histone" evidence="6">
    <location>
        <begin position="48"/>
        <end position="112"/>
    </location>
</feature>
<accession>A0AAD6VBP5</accession>
<dbReference type="FunFam" id="1.10.20.10:FF:000099">
    <property type="entry name" value="nuclear transcription factor Y subunit beta"/>
    <property type="match status" value="1"/>
</dbReference>
<evidence type="ECO:0000256" key="1">
    <source>
        <dbReference type="ARBA" id="ARBA00009053"/>
    </source>
</evidence>
<sequence length="158" mass="17187">MADRPRLIPALHTTGLAPQHAPPQQSPPGPGPTPTDSDISRYREQDRYLPIANVARIMKAAVPPSTKIGKDAKECVQECVSEFIAFLTSEAAERVLLEKRKTIGGEDILHAMTALGFDDYAEVLKIYLAKLREHQSAAASARSEHAQYLSPRDDGAGV</sequence>
<feature type="compositionally biased region" description="Pro residues" evidence="5">
    <location>
        <begin position="20"/>
        <end position="33"/>
    </location>
</feature>
<dbReference type="InterPro" id="IPR003958">
    <property type="entry name" value="CBFA_NFYB_domain"/>
</dbReference>
<dbReference type="InterPro" id="IPR027113">
    <property type="entry name" value="Transc_fact_NFYB/HAP3"/>
</dbReference>
<dbReference type="Pfam" id="PF00808">
    <property type="entry name" value="CBFD_NFYB_HMF"/>
    <property type="match status" value="1"/>
</dbReference>
<dbReference type="GO" id="GO:0000978">
    <property type="term" value="F:RNA polymerase II cis-regulatory region sequence-specific DNA binding"/>
    <property type="evidence" value="ECO:0007669"/>
    <property type="project" value="TreeGrafter"/>
</dbReference>
<dbReference type="InterPro" id="IPR009072">
    <property type="entry name" value="Histone-fold"/>
</dbReference>
<dbReference type="PANTHER" id="PTHR11064:SF9">
    <property type="entry name" value="NUCLEAR TRANSCRIPTION FACTOR Y SUBUNIT BETA"/>
    <property type="match status" value="1"/>
</dbReference>
<comment type="similarity">
    <text evidence="1">Belongs to the NFYB/HAP3 subunit family.</text>
</comment>
<keyword evidence="3" id="KW-0238">DNA-binding</keyword>
<evidence type="ECO:0000256" key="4">
    <source>
        <dbReference type="ARBA" id="ARBA00023163"/>
    </source>
</evidence>
<dbReference type="PANTHER" id="PTHR11064">
    <property type="entry name" value="CCAAT-BINDING TRANSCRIPTION FACTOR-RELATED"/>
    <property type="match status" value="1"/>
</dbReference>
<dbReference type="GO" id="GO:0046982">
    <property type="term" value="F:protein heterodimerization activity"/>
    <property type="evidence" value="ECO:0007669"/>
    <property type="project" value="InterPro"/>
</dbReference>
<dbReference type="SUPFAM" id="SSF47113">
    <property type="entry name" value="Histone-fold"/>
    <property type="match status" value="1"/>
</dbReference>
<dbReference type="Gene3D" id="1.10.20.10">
    <property type="entry name" value="Histone, subunit A"/>
    <property type="match status" value="1"/>
</dbReference>
<feature type="region of interest" description="Disordered" evidence="5">
    <location>
        <begin position="1"/>
        <end position="39"/>
    </location>
</feature>
<dbReference type="Proteomes" id="UP001219525">
    <property type="component" value="Unassembled WGS sequence"/>
</dbReference>
<name>A0AAD6VBP5_9AGAR</name>
<dbReference type="EMBL" id="JARJCW010000034">
    <property type="protein sequence ID" value="KAJ7208309.1"/>
    <property type="molecule type" value="Genomic_DNA"/>
</dbReference>
<dbReference type="PRINTS" id="PR00615">
    <property type="entry name" value="CCAATSUBUNTA"/>
</dbReference>
<dbReference type="GO" id="GO:0001228">
    <property type="term" value="F:DNA-binding transcription activator activity, RNA polymerase II-specific"/>
    <property type="evidence" value="ECO:0007669"/>
    <property type="project" value="InterPro"/>
</dbReference>
<evidence type="ECO:0000256" key="3">
    <source>
        <dbReference type="ARBA" id="ARBA00023125"/>
    </source>
</evidence>
<organism evidence="7 8">
    <name type="scientific">Mycena pura</name>
    <dbReference type="NCBI Taxonomy" id="153505"/>
    <lineage>
        <taxon>Eukaryota</taxon>
        <taxon>Fungi</taxon>
        <taxon>Dikarya</taxon>
        <taxon>Basidiomycota</taxon>
        <taxon>Agaricomycotina</taxon>
        <taxon>Agaricomycetes</taxon>
        <taxon>Agaricomycetidae</taxon>
        <taxon>Agaricales</taxon>
        <taxon>Marasmiineae</taxon>
        <taxon>Mycenaceae</taxon>
        <taxon>Mycena</taxon>
    </lineage>
</organism>
<gene>
    <name evidence="7" type="ORF">GGX14DRAFT_113408</name>
</gene>
<keyword evidence="8" id="KW-1185">Reference proteome</keyword>
<evidence type="ECO:0000256" key="2">
    <source>
        <dbReference type="ARBA" id="ARBA00023015"/>
    </source>
</evidence>